<dbReference type="OrthoDB" id="9803101at2"/>
<dbReference type="InterPro" id="IPR006175">
    <property type="entry name" value="YjgF/YER057c/UK114"/>
</dbReference>
<reference evidence="1" key="1">
    <citation type="submission" date="2016-01" db="EMBL/GenBank/DDBJ databases">
        <authorList>
            <person name="Peeters C."/>
        </authorList>
    </citation>
    <scope>NUCLEOTIDE SEQUENCE [LARGE SCALE GENOMIC DNA]</scope>
    <source>
        <strain evidence="1">LMG 29325</strain>
    </source>
</reference>
<evidence type="ECO:0000313" key="2">
    <source>
        <dbReference type="Proteomes" id="UP000054596"/>
    </source>
</evidence>
<organism evidence="1 2">
    <name type="scientific">Caballeronia glebae</name>
    <dbReference type="NCBI Taxonomy" id="1777143"/>
    <lineage>
        <taxon>Bacteria</taxon>
        <taxon>Pseudomonadati</taxon>
        <taxon>Pseudomonadota</taxon>
        <taxon>Betaproteobacteria</taxon>
        <taxon>Burkholderiales</taxon>
        <taxon>Burkholderiaceae</taxon>
        <taxon>Caballeronia</taxon>
    </lineage>
</organism>
<dbReference type="STRING" id="1777143.AWB82_03295"/>
<dbReference type="Pfam" id="PF01042">
    <property type="entry name" value="Ribonuc_L-PSP"/>
    <property type="match status" value="1"/>
</dbReference>
<dbReference type="EMBL" id="FCOJ02000021">
    <property type="protein sequence ID" value="SAK63333.1"/>
    <property type="molecule type" value="Genomic_DNA"/>
</dbReference>
<dbReference type="InterPro" id="IPR035959">
    <property type="entry name" value="RutC-like_sf"/>
</dbReference>
<name>A0A158B021_9BURK</name>
<accession>A0A158B021</accession>
<dbReference type="CDD" id="cd00448">
    <property type="entry name" value="YjgF_YER057c_UK114_family"/>
    <property type="match status" value="1"/>
</dbReference>
<dbReference type="Gene3D" id="3.30.1330.40">
    <property type="entry name" value="RutC-like"/>
    <property type="match status" value="1"/>
</dbReference>
<dbReference type="PANTHER" id="PTHR11803">
    <property type="entry name" value="2-IMINOBUTANOATE/2-IMINOPROPANOATE DEAMINASE RIDA"/>
    <property type="match status" value="1"/>
</dbReference>
<dbReference type="RefSeq" id="WP_086968939.1">
    <property type="nucleotide sequence ID" value="NZ_FCOJ02000021.1"/>
</dbReference>
<dbReference type="PANTHER" id="PTHR11803:SF39">
    <property type="entry name" value="2-IMINOBUTANOATE_2-IMINOPROPANOATE DEAMINASE"/>
    <property type="match status" value="1"/>
</dbReference>
<evidence type="ECO:0000313" key="1">
    <source>
        <dbReference type="EMBL" id="SAK63333.1"/>
    </source>
</evidence>
<comment type="caution">
    <text evidence="1">The sequence shown here is derived from an EMBL/GenBank/DDBJ whole genome shotgun (WGS) entry which is preliminary data.</text>
</comment>
<dbReference type="GO" id="GO:0005829">
    <property type="term" value="C:cytosol"/>
    <property type="evidence" value="ECO:0007669"/>
    <property type="project" value="TreeGrafter"/>
</dbReference>
<protein>
    <submittedName>
        <fullName evidence="1">Endoribonuclease L-PSP</fullName>
    </submittedName>
</protein>
<dbReference type="Proteomes" id="UP000054596">
    <property type="component" value="Unassembled WGS sequence"/>
</dbReference>
<dbReference type="GO" id="GO:0019239">
    <property type="term" value="F:deaminase activity"/>
    <property type="evidence" value="ECO:0007669"/>
    <property type="project" value="TreeGrafter"/>
</dbReference>
<dbReference type="AlphaFoldDB" id="A0A158B021"/>
<gene>
    <name evidence="1" type="ORF">AWB82_03295</name>
</gene>
<dbReference type="SUPFAM" id="SSF55298">
    <property type="entry name" value="YjgF-like"/>
    <property type="match status" value="1"/>
</dbReference>
<proteinExistence type="predicted"/>
<sequence length="125" mass="13782">MSNNQLTRYPSPLTAPLSKAVRAGDFLFLSGQTPKDDNLQPLRGEIEVQTRNVLDAISATLSELGADLSQVVRATVWLSDIKLMSRFNPVYEEYFANALPVRSTVEAQLSNAVDLEIEVTVFAPQ</sequence>
<keyword evidence="2" id="KW-1185">Reference proteome</keyword>